<evidence type="ECO:0000313" key="4">
    <source>
        <dbReference type="Proteomes" id="UP000321926"/>
    </source>
</evidence>
<feature type="signal peptide" evidence="1">
    <location>
        <begin position="1"/>
        <end position="21"/>
    </location>
</feature>
<feature type="chain" id="PRO_5022798090" description="Rhamnogalacturonase A/B/Epimerase-like pectate lyase domain-containing protein" evidence="1">
    <location>
        <begin position="22"/>
        <end position="742"/>
    </location>
</feature>
<organism evidence="3 4">
    <name type="scientific">Pontibacter qinzhouensis</name>
    <dbReference type="NCBI Taxonomy" id="2603253"/>
    <lineage>
        <taxon>Bacteria</taxon>
        <taxon>Pseudomonadati</taxon>
        <taxon>Bacteroidota</taxon>
        <taxon>Cytophagia</taxon>
        <taxon>Cytophagales</taxon>
        <taxon>Hymenobacteraceae</taxon>
        <taxon>Pontibacter</taxon>
    </lineage>
</organism>
<dbReference type="OrthoDB" id="863031at2"/>
<keyword evidence="4" id="KW-1185">Reference proteome</keyword>
<gene>
    <name evidence="3" type="ORF">FVR03_03515</name>
</gene>
<comment type="caution">
    <text evidence="3">The sequence shown here is derived from an EMBL/GenBank/DDBJ whole genome shotgun (WGS) entry which is preliminary data.</text>
</comment>
<accession>A0A5C8KE64</accession>
<evidence type="ECO:0000259" key="2">
    <source>
        <dbReference type="Pfam" id="PF12708"/>
    </source>
</evidence>
<sequence length="742" mass="79545">MRFICLFLASLLALVTVTASAQPLSTGPRKEQGKPVRLTPVPLNASPAEIQKLLDRHRNVYFRPGTYNIGTLHIKDWQRGLIWGAGRLTTTLKGNIIISGSRQVTIGNFSIINNSIGEGNAVIDVVGNKEGKVTLLNALVTGKDGIAIRLKAPGKTIVQGCNPKSSDIGISIEHPKAIAHVFGGNIQYNRVHIQQVQGHLDARAFGMQVNKGDADIILQSPSPVGYHLIEGIRSEGNNGAKTQEKLLHVPLTKAAVNVVLRANTLGSMLQYADYNANGTLILLENVNYPGKGDNSSVGIVTGSRGAAKVLSYGNKYGLSYDEAPGPFVISSTTTVQSMGDLWMLPNKTDYKKPFNEPITKSAMQKAGKAVPSKVSFLVTADSAAVQLPVFSLYEAATLPRIANLSELMLNVKDFGAIPNDGIDDREAIQKALDAALMGGRTSEPIYFPAGKYDFSEPLFLDHLAGGGFWGEGADKSVLVSTTGKGVVVSDGAGYSTFVDMGFENKPGAETKTTDFDWINAQSADKTRKKTGAALQANMFYRCRFENGRIGMAVGAHKMGDGFMIVDCVFRNNKTEKGEGAAYASENFNVLTNPLVHSFFDDVDCAVSNQKGSFNFYGNRLTNIHTAALKFYTVVGNSFAIVNNEMDASPVPFITTGHSSAKAHLLIERVSMKAAATKAKASKYTLGGSVMFLHSSFPNRTISNGGGIGDNSLILYKTAAADAQATGRAHGYLMKMPRKGKKE</sequence>
<evidence type="ECO:0000256" key="1">
    <source>
        <dbReference type="SAM" id="SignalP"/>
    </source>
</evidence>
<dbReference type="AlphaFoldDB" id="A0A5C8KE64"/>
<keyword evidence="1" id="KW-0732">Signal</keyword>
<dbReference type="Proteomes" id="UP000321926">
    <property type="component" value="Unassembled WGS sequence"/>
</dbReference>
<proteinExistence type="predicted"/>
<dbReference type="RefSeq" id="WP_147920385.1">
    <property type="nucleotide sequence ID" value="NZ_VRTY01000009.1"/>
</dbReference>
<dbReference type="Pfam" id="PF12708">
    <property type="entry name" value="Pect-lyase_RHGA_epim"/>
    <property type="match status" value="1"/>
</dbReference>
<reference evidence="3 4" key="1">
    <citation type="submission" date="2019-08" db="EMBL/GenBank/DDBJ databases">
        <authorList>
            <person name="Shi S."/>
        </authorList>
    </citation>
    <scope>NUCLEOTIDE SEQUENCE [LARGE SCALE GENOMIC DNA]</scope>
    <source>
        <strain evidence="3 4">GY10130</strain>
    </source>
</reference>
<dbReference type="InterPro" id="IPR024535">
    <property type="entry name" value="RHGA/B-epi-like_pectate_lyase"/>
</dbReference>
<dbReference type="SUPFAM" id="SSF51126">
    <property type="entry name" value="Pectin lyase-like"/>
    <property type="match status" value="2"/>
</dbReference>
<dbReference type="Gene3D" id="2.160.20.10">
    <property type="entry name" value="Single-stranded right-handed beta-helix, Pectin lyase-like"/>
    <property type="match status" value="1"/>
</dbReference>
<feature type="domain" description="Rhamnogalacturonase A/B/Epimerase-like pectate lyase" evidence="2">
    <location>
        <begin position="409"/>
        <end position="589"/>
    </location>
</feature>
<dbReference type="EMBL" id="VRTY01000009">
    <property type="protein sequence ID" value="TXK51290.1"/>
    <property type="molecule type" value="Genomic_DNA"/>
</dbReference>
<protein>
    <recommendedName>
        <fullName evidence="2">Rhamnogalacturonase A/B/Epimerase-like pectate lyase domain-containing protein</fullName>
    </recommendedName>
</protein>
<evidence type="ECO:0000313" key="3">
    <source>
        <dbReference type="EMBL" id="TXK51290.1"/>
    </source>
</evidence>
<dbReference type="InterPro" id="IPR011050">
    <property type="entry name" value="Pectin_lyase_fold/virulence"/>
</dbReference>
<dbReference type="InterPro" id="IPR012334">
    <property type="entry name" value="Pectin_lyas_fold"/>
</dbReference>
<name>A0A5C8KE64_9BACT</name>